<keyword evidence="7" id="KW-0508">mRNA splicing</keyword>
<evidence type="ECO:0000256" key="1">
    <source>
        <dbReference type="ARBA" id="ARBA00012552"/>
    </source>
</evidence>
<keyword evidence="5" id="KW-0347">Helicase</keyword>
<dbReference type="Pfam" id="PF00271">
    <property type="entry name" value="Helicase_C"/>
    <property type="match status" value="1"/>
</dbReference>
<evidence type="ECO:0000256" key="6">
    <source>
        <dbReference type="ARBA" id="ARBA00022840"/>
    </source>
</evidence>
<keyword evidence="12" id="KW-1185">Reference proteome</keyword>
<feature type="domain" description="Helicase ATP-binding" evidence="9">
    <location>
        <begin position="1"/>
        <end position="78"/>
    </location>
</feature>
<dbReference type="InterPro" id="IPR001650">
    <property type="entry name" value="Helicase_C-like"/>
</dbReference>
<evidence type="ECO:0000256" key="8">
    <source>
        <dbReference type="ARBA" id="ARBA00047984"/>
    </source>
</evidence>
<organism evidence="11 12">
    <name type="scientific">Tetraparma gracilis</name>
    <dbReference type="NCBI Taxonomy" id="2962635"/>
    <lineage>
        <taxon>Eukaryota</taxon>
        <taxon>Sar</taxon>
        <taxon>Stramenopiles</taxon>
        <taxon>Ochrophyta</taxon>
        <taxon>Bolidophyceae</taxon>
        <taxon>Parmales</taxon>
        <taxon>Triparmaceae</taxon>
        <taxon>Tetraparma</taxon>
    </lineage>
</organism>
<dbReference type="PROSITE" id="PS51192">
    <property type="entry name" value="HELICASE_ATP_BIND_1"/>
    <property type="match status" value="1"/>
</dbReference>
<dbReference type="Pfam" id="PF07717">
    <property type="entry name" value="OB_NTP_bind"/>
    <property type="match status" value="1"/>
</dbReference>
<evidence type="ECO:0000256" key="4">
    <source>
        <dbReference type="ARBA" id="ARBA00022801"/>
    </source>
</evidence>
<keyword evidence="3" id="KW-0547">Nucleotide-binding</keyword>
<dbReference type="PROSITE" id="PS51194">
    <property type="entry name" value="HELICASE_CTER"/>
    <property type="match status" value="1"/>
</dbReference>
<evidence type="ECO:0000259" key="9">
    <source>
        <dbReference type="PROSITE" id="PS51192"/>
    </source>
</evidence>
<dbReference type="InterPro" id="IPR011709">
    <property type="entry name" value="DEAD-box_helicase_OB_fold"/>
</dbReference>
<keyword evidence="2" id="KW-0507">mRNA processing</keyword>
<reference evidence="11 12" key="1">
    <citation type="journal article" date="2023" name="Commun. Biol.">
        <title>Genome analysis of Parmales, the sister group of diatoms, reveals the evolutionary specialization of diatoms from phago-mixotrophs to photoautotrophs.</title>
        <authorList>
            <person name="Ban H."/>
            <person name="Sato S."/>
            <person name="Yoshikawa S."/>
            <person name="Yamada K."/>
            <person name="Nakamura Y."/>
            <person name="Ichinomiya M."/>
            <person name="Sato N."/>
            <person name="Blanc-Mathieu R."/>
            <person name="Endo H."/>
            <person name="Kuwata A."/>
            <person name="Ogata H."/>
        </authorList>
    </citation>
    <scope>NUCLEOTIDE SEQUENCE [LARGE SCALE GENOMIC DNA]</scope>
</reference>
<dbReference type="InterPro" id="IPR014001">
    <property type="entry name" value="Helicase_ATP-bd"/>
</dbReference>
<gene>
    <name evidence="11" type="ORF">TeGR_g13538</name>
</gene>
<accession>A0ABQ6MAE1</accession>
<dbReference type="SMART" id="SM00490">
    <property type="entry name" value="HELICc"/>
    <property type="match status" value="1"/>
</dbReference>
<dbReference type="SMART" id="SM00847">
    <property type="entry name" value="HA2"/>
    <property type="match status" value="1"/>
</dbReference>
<dbReference type="InterPro" id="IPR027417">
    <property type="entry name" value="P-loop_NTPase"/>
</dbReference>
<protein>
    <recommendedName>
        <fullName evidence="1">RNA helicase</fullName>
        <ecNumber evidence="1">3.6.4.13</ecNumber>
    </recommendedName>
</protein>
<dbReference type="Pfam" id="PF04408">
    <property type="entry name" value="WHD_HA2"/>
    <property type="match status" value="1"/>
</dbReference>
<dbReference type="Pfam" id="PF21010">
    <property type="entry name" value="HA2_C"/>
    <property type="match status" value="1"/>
</dbReference>
<dbReference type="InterPro" id="IPR048333">
    <property type="entry name" value="HA2_WH"/>
</dbReference>
<comment type="catalytic activity">
    <reaction evidence="8">
        <text>ATP + H2O = ADP + phosphate + H(+)</text>
        <dbReference type="Rhea" id="RHEA:13065"/>
        <dbReference type="ChEBI" id="CHEBI:15377"/>
        <dbReference type="ChEBI" id="CHEBI:15378"/>
        <dbReference type="ChEBI" id="CHEBI:30616"/>
        <dbReference type="ChEBI" id="CHEBI:43474"/>
        <dbReference type="ChEBI" id="CHEBI:456216"/>
        <dbReference type="EC" id="3.6.4.13"/>
    </reaction>
</comment>
<dbReference type="Gene3D" id="3.40.50.300">
    <property type="entry name" value="P-loop containing nucleotide triphosphate hydrolases"/>
    <property type="match status" value="2"/>
</dbReference>
<proteinExistence type="predicted"/>
<name>A0ABQ6MAE1_9STRA</name>
<keyword evidence="4" id="KW-0378">Hydrolase</keyword>
<evidence type="ECO:0000256" key="7">
    <source>
        <dbReference type="ARBA" id="ARBA00023187"/>
    </source>
</evidence>
<evidence type="ECO:0000256" key="5">
    <source>
        <dbReference type="ARBA" id="ARBA00022806"/>
    </source>
</evidence>
<keyword evidence="6" id="KW-0067">ATP-binding</keyword>
<dbReference type="PANTHER" id="PTHR18934">
    <property type="entry name" value="ATP-DEPENDENT RNA HELICASE"/>
    <property type="match status" value="1"/>
</dbReference>
<dbReference type="Gene3D" id="1.20.120.1080">
    <property type="match status" value="1"/>
</dbReference>
<dbReference type="InterPro" id="IPR007502">
    <property type="entry name" value="Helicase-assoc_dom"/>
</dbReference>
<dbReference type="SUPFAM" id="SSF52540">
    <property type="entry name" value="P-loop containing nucleoside triphosphate hydrolases"/>
    <property type="match status" value="1"/>
</dbReference>
<dbReference type="CDD" id="cd18791">
    <property type="entry name" value="SF2_C_RHA"/>
    <property type="match status" value="1"/>
</dbReference>
<sequence length="556" mass="62317">MTDGMLLREAMSDPLLKRYQAICLDEAHERTLATDVLMGLLMEIIPKRPDLKVLIMSATLDAEKFQKYFNGAPLLKVPGRTHPVEIFYTSAPERNYVEAAVRTALHIHQCEAPGDILIFLTGEAEIEQTCRELREAAESFPETSGELVVYPLYSSLPPAAQKLIFSAAPKAKVAGGVPGRKIVVSTNIAETSLTIDGIVYVVDPGFSKQKIFNPRARVESLLVSPISRASAKQRAGRAGRTQPGKCFRLYTEASFNNDLQQTTYPEILRSKMESVVLTLKKLGIDDLVHFDFLDPPAPETLMRALELLNYHGALDDEGEMTDIGYKMAEMPLDPQLAKLMLVAPDYNCSDEILSIVACLSVPSIFMRPKEQAKAADEAKAQFANSESDHITLLNAYNAYLQTNRDRNWCWDNFLNERSLVQADSVRKQLVGIMTKLDLPLRSNDRKSAVYNTAVKQALTASNFMQVAYLLRNGSYLTVKDNQSVMLHPSTDVEGKPQWVLYEEFVLTNKNYIRTCTATNVEWLVATAPHYFDLSNFPAGETRDELELAYRRMANRK</sequence>
<dbReference type="EMBL" id="BRYB01002615">
    <property type="protein sequence ID" value="GMI22679.1"/>
    <property type="molecule type" value="Genomic_DNA"/>
</dbReference>
<dbReference type="PANTHER" id="PTHR18934:SF109">
    <property type="entry name" value="ATP-DEPENDENT RNA HELICASE DHX15 HOMOLOG"/>
    <property type="match status" value="1"/>
</dbReference>
<dbReference type="Proteomes" id="UP001165060">
    <property type="component" value="Unassembled WGS sequence"/>
</dbReference>
<feature type="domain" description="Helicase C-terminal" evidence="10">
    <location>
        <begin position="100"/>
        <end position="283"/>
    </location>
</feature>
<comment type="caution">
    <text evidence="11">The sequence shown here is derived from an EMBL/GenBank/DDBJ whole genome shotgun (WGS) entry which is preliminary data.</text>
</comment>
<dbReference type="EC" id="3.6.4.13" evidence="1"/>
<evidence type="ECO:0000256" key="2">
    <source>
        <dbReference type="ARBA" id="ARBA00022664"/>
    </source>
</evidence>
<evidence type="ECO:0000313" key="12">
    <source>
        <dbReference type="Proteomes" id="UP001165060"/>
    </source>
</evidence>
<evidence type="ECO:0000256" key="3">
    <source>
        <dbReference type="ARBA" id="ARBA00022741"/>
    </source>
</evidence>
<evidence type="ECO:0000313" key="11">
    <source>
        <dbReference type="EMBL" id="GMI22679.1"/>
    </source>
</evidence>
<evidence type="ECO:0000259" key="10">
    <source>
        <dbReference type="PROSITE" id="PS51194"/>
    </source>
</evidence>